<dbReference type="InterPro" id="IPR036457">
    <property type="entry name" value="PPM-type-like_dom_sf"/>
</dbReference>
<name>A0A438K979_VITVI</name>
<comment type="caution">
    <text evidence="2">The sequence shown here is derived from an EMBL/GenBank/DDBJ whole genome shotgun (WGS) entry which is preliminary data.</text>
</comment>
<protein>
    <recommendedName>
        <fullName evidence="1">PPM-type phosphatase domain-containing protein</fullName>
    </recommendedName>
</protein>
<dbReference type="EMBL" id="QGNW01000012">
    <property type="protein sequence ID" value="RVX17755.1"/>
    <property type="molecule type" value="Genomic_DNA"/>
</dbReference>
<evidence type="ECO:0000259" key="1">
    <source>
        <dbReference type="PROSITE" id="PS51746"/>
    </source>
</evidence>
<dbReference type="PANTHER" id="PTHR11439">
    <property type="entry name" value="GAG-POL-RELATED RETROTRANSPOSON"/>
    <property type="match status" value="1"/>
</dbReference>
<evidence type="ECO:0000313" key="2">
    <source>
        <dbReference type="EMBL" id="RVX17755.1"/>
    </source>
</evidence>
<sequence length="166" mass="19033">MHSSMKSHLEVVYKILRYLKGSPRRGLFFKKSDSKKIEIYTDVDWAGSTDDRKSTTGYCTYVWGNLVTWRSKKQSVVARSSVEAEFRAVAQDVHSFDLTEREHFIILGCDGLWGVFGPSDAVDFVHKMLKEGLPVATVSRRLVREAVRERRCKDNCTAIVIVFRPK</sequence>
<dbReference type="PROSITE" id="PS51746">
    <property type="entry name" value="PPM_2"/>
    <property type="match status" value="1"/>
</dbReference>
<accession>A0A438K979</accession>
<evidence type="ECO:0000313" key="3">
    <source>
        <dbReference type="Proteomes" id="UP000288805"/>
    </source>
</evidence>
<proteinExistence type="predicted"/>
<dbReference type="InterPro" id="IPR001932">
    <property type="entry name" value="PPM-type_phosphatase-like_dom"/>
</dbReference>
<dbReference type="Pfam" id="PF00481">
    <property type="entry name" value="PP2C"/>
    <property type="match status" value="1"/>
</dbReference>
<dbReference type="PANTHER" id="PTHR11439:SF440">
    <property type="entry name" value="INTEGRASE CATALYTIC DOMAIN-CONTAINING PROTEIN"/>
    <property type="match status" value="1"/>
</dbReference>
<gene>
    <name evidence="2" type="primary">VvCHDp000245</name>
    <name evidence="2" type="ORF">CK203_004382</name>
</gene>
<dbReference type="Gene3D" id="3.60.40.10">
    <property type="entry name" value="PPM-type phosphatase domain"/>
    <property type="match status" value="1"/>
</dbReference>
<dbReference type="AlphaFoldDB" id="A0A438K979"/>
<feature type="domain" description="PPM-type phosphatase" evidence="1">
    <location>
        <begin position="1"/>
        <end position="163"/>
    </location>
</feature>
<dbReference type="CDD" id="cd09272">
    <property type="entry name" value="RNase_HI_RT_Ty1"/>
    <property type="match status" value="1"/>
</dbReference>
<dbReference type="SUPFAM" id="SSF81606">
    <property type="entry name" value="PP2C-like"/>
    <property type="match status" value="1"/>
</dbReference>
<organism evidence="2 3">
    <name type="scientific">Vitis vinifera</name>
    <name type="common">Grape</name>
    <dbReference type="NCBI Taxonomy" id="29760"/>
    <lineage>
        <taxon>Eukaryota</taxon>
        <taxon>Viridiplantae</taxon>
        <taxon>Streptophyta</taxon>
        <taxon>Embryophyta</taxon>
        <taxon>Tracheophyta</taxon>
        <taxon>Spermatophyta</taxon>
        <taxon>Magnoliopsida</taxon>
        <taxon>eudicotyledons</taxon>
        <taxon>Gunneridae</taxon>
        <taxon>Pentapetalae</taxon>
        <taxon>rosids</taxon>
        <taxon>Vitales</taxon>
        <taxon>Vitaceae</taxon>
        <taxon>Viteae</taxon>
        <taxon>Vitis</taxon>
    </lineage>
</organism>
<dbReference type="Proteomes" id="UP000288805">
    <property type="component" value="Unassembled WGS sequence"/>
</dbReference>
<reference evidence="2 3" key="1">
    <citation type="journal article" date="2018" name="PLoS Genet.">
        <title>Population sequencing reveals clonal diversity and ancestral inbreeding in the grapevine cultivar Chardonnay.</title>
        <authorList>
            <person name="Roach M.J."/>
            <person name="Johnson D.L."/>
            <person name="Bohlmann J."/>
            <person name="van Vuuren H.J."/>
            <person name="Jones S.J."/>
            <person name="Pretorius I.S."/>
            <person name="Schmidt S.A."/>
            <person name="Borneman A.R."/>
        </authorList>
    </citation>
    <scope>NUCLEOTIDE SEQUENCE [LARGE SCALE GENOMIC DNA]</scope>
    <source>
        <strain evidence="3">cv. Chardonnay</strain>
        <tissue evidence="2">Leaf</tissue>
    </source>
</reference>